<keyword evidence="3 5" id="KW-1133">Transmembrane helix</keyword>
<evidence type="ECO:0000256" key="3">
    <source>
        <dbReference type="ARBA" id="ARBA00022989"/>
    </source>
</evidence>
<dbReference type="InterPro" id="IPR036259">
    <property type="entry name" value="MFS_trans_sf"/>
</dbReference>
<comment type="caution">
    <text evidence="6">The sequence shown here is derived from an EMBL/GenBank/DDBJ whole genome shotgun (WGS) entry which is preliminary data.</text>
</comment>
<feature type="transmembrane region" description="Helical" evidence="5">
    <location>
        <begin position="264"/>
        <end position="285"/>
    </location>
</feature>
<dbReference type="SUPFAM" id="SSF103473">
    <property type="entry name" value="MFS general substrate transporter"/>
    <property type="match status" value="1"/>
</dbReference>
<evidence type="ECO:0000313" key="6">
    <source>
        <dbReference type="EMBL" id="KAJ8021286.1"/>
    </source>
</evidence>
<keyword evidence="2 5" id="KW-0812">Transmembrane</keyword>
<dbReference type="GO" id="GO:0016020">
    <property type="term" value="C:membrane"/>
    <property type="evidence" value="ECO:0007669"/>
    <property type="project" value="UniProtKB-SubCell"/>
</dbReference>
<reference evidence="6" key="1">
    <citation type="submission" date="2021-10" db="EMBL/GenBank/DDBJ databases">
        <title>Tropical sea cucumber genome reveals ecological adaptation and Cuvierian tubules defense mechanism.</title>
        <authorList>
            <person name="Chen T."/>
        </authorList>
    </citation>
    <scope>NUCLEOTIDE SEQUENCE</scope>
    <source>
        <strain evidence="6">Nanhai2018</strain>
        <tissue evidence="6">Muscle</tissue>
    </source>
</reference>
<keyword evidence="4 5" id="KW-0472">Membrane</keyword>
<evidence type="ECO:0000256" key="5">
    <source>
        <dbReference type="SAM" id="Phobius"/>
    </source>
</evidence>
<protein>
    <submittedName>
        <fullName evidence="6">Solute carrier family 22 member 13</fullName>
    </submittedName>
</protein>
<feature type="transmembrane region" description="Helical" evidence="5">
    <location>
        <begin position="210"/>
        <end position="231"/>
    </location>
</feature>
<feature type="transmembrane region" description="Helical" evidence="5">
    <location>
        <begin position="238"/>
        <end position="258"/>
    </location>
</feature>
<organism evidence="6 7">
    <name type="scientific">Holothuria leucospilota</name>
    <name type="common">Black long sea cucumber</name>
    <name type="synonym">Mertensiothuria leucospilota</name>
    <dbReference type="NCBI Taxonomy" id="206669"/>
    <lineage>
        <taxon>Eukaryota</taxon>
        <taxon>Metazoa</taxon>
        <taxon>Echinodermata</taxon>
        <taxon>Eleutherozoa</taxon>
        <taxon>Echinozoa</taxon>
        <taxon>Holothuroidea</taxon>
        <taxon>Aspidochirotacea</taxon>
        <taxon>Aspidochirotida</taxon>
        <taxon>Holothuriidae</taxon>
        <taxon>Holothuria</taxon>
    </lineage>
</organism>
<dbReference type="OrthoDB" id="5296287at2759"/>
<dbReference type="AlphaFoldDB" id="A0A9Q0YLX3"/>
<sequence length="370" mass="40748">MWPGANTDQSVQATSSGWILKYFREVGHFGRYQKARLVLLSIPILVGVLHLYIQVFAAGKSDYWCKSWKNESCQDLNITQVQCEETKKEISIPLKESTSNQTETEFEQCVKYNLTGLDFEAVIAGKETPVDKIRCDDGWVHDKSVFPSTIIIDFELVCSKSYLPNVLQSVYFDGLLVGSSAFGILADTAVQSLVYDGLSLSTSSLEIDPYISFFISGAIEVPAYFACMFAAEWLGRKGSTFSTTLLGDILCCLIPFIRSDLARVAVATAGKFFITMSYSIVFTWGTELFPTALRSSGLGLLSMSSRIEGIAAPLILIFGEVWPTLPNLIFGSFSITAGFLCLLLPETKGKPLSSSTRDIKLFYRLVTGAT</sequence>
<name>A0A9Q0YLX3_HOLLE</name>
<dbReference type="Gene3D" id="1.20.1250.20">
    <property type="entry name" value="MFS general substrate transporter like domains"/>
    <property type="match status" value="1"/>
</dbReference>
<gene>
    <name evidence="6" type="ORF">HOLleu_38440</name>
</gene>
<proteinExistence type="predicted"/>
<feature type="transmembrane region" description="Helical" evidence="5">
    <location>
        <begin position="325"/>
        <end position="344"/>
    </location>
</feature>
<accession>A0A9Q0YLX3</accession>
<keyword evidence="7" id="KW-1185">Reference proteome</keyword>
<comment type="subcellular location">
    <subcellularLocation>
        <location evidence="1">Membrane</location>
        <topology evidence="1">Multi-pass membrane protein</topology>
    </subcellularLocation>
</comment>
<evidence type="ECO:0000313" key="7">
    <source>
        <dbReference type="Proteomes" id="UP001152320"/>
    </source>
</evidence>
<dbReference type="PANTHER" id="PTHR24064">
    <property type="entry name" value="SOLUTE CARRIER FAMILY 22 MEMBER"/>
    <property type="match status" value="1"/>
</dbReference>
<dbReference type="EMBL" id="JAIZAY010000021">
    <property type="protein sequence ID" value="KAJ8021286.1"/>
    <property type="molecule type" value="Genomic_DNA"/>
</dbReference>
<evidence type="ECO:0000256" key="2">
    <source>
        <dbReference type="ARBA" id="ARBA00022692"/>
    </source>
</evidence>
<dbReference type="Proteomes" id="UP001152320">
    <property type="component" value="Chromosome 21"/>
</dbReference>
<evidence type="ECO:0000256" key="1">
    <source>
        <dbReference type="ARBA" id="ARBA00004141"/>
    </source>
</evidence>
<feature type="transmembrane region" description="Helical" evidence="5">
    <location>
        <begin position="37"/>
        <end position="59"/>
    </location>
</feature>
<evidence type="ECO:0000256" key="4">
    <source>
        <dbReference type="ARBA" id="ARBA00023136"/>
    </source>
</evidence>